<proteinExistence type="predicted"/>
<dbReference type="GO" id="GO:0032502">
    <property type="term" value="P:developmental process"/>
    <property type="evidence" value="ECO:0007669"/>
    <property type="project" value="TreeGrafter"/>
</dbReference>
<dbReference type="SUPFAM" id="SSF47459">
    <property type="entry name" value="HLH, helix-loop-helix DNA-binding domain"/>
    <property type="match status" value="1"/>
</dbReference>
<name>A0A0L7L9C4_OPEBR</name>
<dbReference type="GO" id="GO:0046983">
    <property type="term" value="F:protein dimerization activity"/>
    <property type="evidence" value="ECO:0007669"/>
    <property type="project" value="InterPro"/>
</dbReference>
<evidence type="ECO:0000313" key="3">
    <source>
        <dbReference type="Proteomes" id="UP000037510"/>
    </source>
</evidence>
<protein>
    <recommendedName>
        <fullName evidence="1">BHLH domain-containing protein</fullName>
    </recommendedName>
</protein>
<feature type="non-terminal residue" evidence="2">
    <location>
        <position position="135"/>
    </location>
</feature>
<feature type="non-terminal residue" evidence="2">
    <location>
        <position position="1"/>
    </location>
</feature>
<gene>
    <name evidence="2" type="ORF">OBRU01_12753</name>
</gene>
<feature type="domain" description="BHLH" evidence="1">
    <location>
        <begin position="90"/>
        <end position="135"/>
    </location>
</feature>
<reference evidence="2 3" key="1">
    <citation type="journal article" date="2015" name="Genome Biol. Evol.">
        <title>The genome of winter moth (Operophtera brumata) provides a genomic perspective on sexual dimorphism and phenology.</title>
        <authorList>
            <person name="Derks M.F."/>
            <person name="Smit S."/>
            <person name="Salis L."/>
            <person name="Schijlen E."/>
            <person name="Bossers A."/>
            <person name="Mateman C."/>
            <person name="Pijl A.S."/>
            <person name="de Ridder D."/>
            <person name="Groenen M.A."/>
            <person name="Visser M.E."/>
            <person name="Megens H.J."/>
        </authorList>
    </citation>
    <scope>NUCLEOTIDE SEQUENCE [LARGE SCALE GENOMIC DNA]</scope>
    <source>
        <strain evidence="2">WM2013NL</strain>
        <tissue evidence="2">Head and thorax</tissue>
    </source>
</reference>
<evidence type="ECO:0000313" key="2">
    <source>
        <dbReference type="EMBL" id="KOB72082.1"/>
    </source>
</evidence>
<dbReference type="InterPro" id="IPR011598">
    <property type="entry name" value="bHLH_dom"/>
</dbReference>
<evidence type="ECO:0000259" key="1">
    <source>
        <dbReference type="Pfam" id="PF00010"/>
    </source>
</evidence>
<dbReference type="Gene3D" id="4.10.280.10">
    <property type="entry name" value="Helix-loop-helix DNA-binding domain"/>
    <property type="match status" value="1"/>
</dbReference>
<dbReference type="InterPro" id="IPR036638">
    <property type="entry name" value="HLH_DNA-bd_sf"/>
</dbReference>
<accession>A0A0L7L9C4</accession>
<dbReference type="STRING" id="104452.A0A0L7L9C4"/>
<dbReference type="Proteomes" id="UP000037510">
    <property type="component" value="Unassembled WGS sequence"/>
</dbReference>
<organism evidence="2 3">
    <name type="scientific">Operophtera brumata</name>
    <name type="common">Winter moth</name>
    <name type="synonym">Phalaena brumata</name>
    <dbReference type="NCBI Taxonomy" id="104452"/>
    <lineage>
        <taxon>Eukaryota</taxon>
        <taxon>Metazoa</taxon>
        <taxon>Ecdysozoa</taxon>
        <taxon>Arthropoda</taxon>
        <taxon>Hexapoda</taxon>
        <taxon>Insecta</taxon>
        <taxon>Pterygota</taxon>
        <taxon>Neoptera</taxon>
        <taxon>Endopterygota</taxon>
        <taxon>Lepidoptera</taxon>
        <taxon>Glossata</taxon>
        <taxon>Ditrysia</taxon>
        <taxon>Geometroidea</taxon>
        <taxon>Geometridae</taxon>
        <taxon>Larentiinae</taxon>
        <taxon>Operophtera</taxon>
    </lineage>
</organism>
<dbReference type="PANTHER" id="PTHR23349:SF97">
    <property type="entry name" value="BHLH DOMAIN-CONTAINING PROTEIN"/>
    <property type="match status" value="1"/>
</dbReference>
<dbReference type="EMBL" id="JTDY01002110">
    <property type="protein sequence ID" value="KOB72082.1"/>
    <property type="molecule type" value="Genomic_DNA"/>
</dbReference>
<dbReference type="GO" id="GO:0000981">
    <property type="term" value="F:DNA-binding transcription factor activity, RNA polymerase II-specific"/>
    <property type="evidence" value="ECO:0007669"/>
    <property type="project" value="TreeGrafter"/>
</dbReference>
<keyword evidence="3" id="KW-1185">Reference proteome</keyword>
<dbReference type="AlphaFoldDB" id="A0A0L7L9C4"/>
<dbReference type="PANTHER" id="PTHR23349">
    <property type="entry name" value="BASIC HELIX-LOOP-HELIX TRANSCRIPTION FACTOR, TWIST"/>
    <property type="match status" value="1"/>
</dbReference>
<dbReference type="InterPro" id="IPR050283">
    <property type="entry name" value="E-box_TF_Regulators"/>
</dbReference>
<dbReference type="GO" id="GO:0000977">
    <property type="term" value="F:RNA polymerase II transcription regulatory region sequence-specific DNA binding"/>
    <property type="evidence" value="ECO:0007669"/>
    <property type="project" value="TreeGrafter"/>
</dbReference>
<comment type="caution">
    <text evidence="2">The sequence shown here is derived from an EMBL/GenBank/DDBJ whole genome shotgun (WGS) entry which is preliminary data.</text>
</comment>
<dbReference type="Pfam" id="PF00010">
    <property type="entry name" value="HLH"/>
    <property type="match status" value="1"/>
</dbReference>
<sequence>FTYADGSDDEGPSLTTDLPSCVYAAARGRLQLPLAAYVHQHTRSLHSGWFGYIDSAVKASVCMTQPWNACSYHTSAEPEYQCGGSPYRVQRAAANVRERRRMLRSGPNGSINSAFDELRVHVPTFPYEKRLSKID</sequence>